<dbReference type="EMBL" id="SZWF01000004">
    <property type="protein sequence ID" value="KAA9394927.1"/>
    <property type="molecule type" value="Genomic_DNA"/>
</dbReference>
<dbReference type="Proteomes" id="UP000325957">
    <property type="component" value="Unassembled WGS sequence"/>
</dbReference>
<comment type="caution">
    <text evidence="2">The sequence shown here is derived from an EMBL/GenBank/DDBJ whole genome shotgun (WGS) entry which is preliminary data.</text>
</comment>
<accession>A0A5J5KYW0</accession>
<dbReference type="AlphaFoldDB" id="A0A5J5KYW0"/>
<feature type="domain" description="YdhG-like" evidence="1">
    <location>
        <begin position="114"/>
        <end position="213"/>
    </location>
</feature>
<evidence type="ECO:0000313" key="2">
    <source>
        <dbReference type="EMBL" id="KAA9394927.1"/>
    </source>
</evidence>
<proteinExistence type="predicted"/>
<gene>
    <name evidence="2" type="ORF">FCK90_05220</name>
</gene>
<sequence length="221" mass="24126">MSTSFDDVAGIANPTRQAFREAGYGSLEDLHDVSYAELLALHGVGRQGLDRIQAALARQGLSLRDAPAAADRSAVVTEGHTGVRAEDIKTHETAVEPVSFVDSLPWPRRVAQGHQLLELFGEVTGEDPVMWGPSMIGYGQVHYRYATGREGDTFRMGFSPRKASISLYGVQNHPRSEELLAALGKHRTGASCVYVNQLEDIDVEVLRVLLAHAWESDLQAC</sequence>
<reference evidence="2 3" key="1">
    <citation type="submission" date="2019-05" db="EMBL/GenBank/DDBJ databases">
        <title>Kocuria coralli sp. nov., a novel actinobacterium isolated from coral reef seawater.</title>
        <authorList>
            <person name="Li J."/>
        </authorList>
    </citation>
    <scope>NUCLEOTIDE SEQUENCE [LARGE SCALE GENOMIC DNA]</scope>
    <source>
        <strain evidence="2 3">SCSIO 13007</strain>
    </source>
</reference>
<dbReference type="OrthoDB" id="5951444at2"/>
<organism evidence="2 3">
    <name type="scientific">Kocuria coralli</name>
    <dbReference type="NCBI Taxonomy" id="1461025"/>
    <lineage>
        <taxon>Bacteria</taxon>
        <taxon>Bacillati</taxon>
        <taxon>Actinomycetota</taxon>
        <taxon>Actinomycetes</taxon>
        <taxon>Micrococcales</taxon>
        <taxon>Micrococcaceae</taxon>
        <taxon>Kocuria</taxon>
    </lineage>
</organism>
<dbReference type="Gene3D" id="1.10.150.20">
    <property type="entry name" value="5' to 3' exonuclease, C-terminal subdomain"/>
    <property type="match status" value="1"/>
</dbReference>
<keyword evidence="3" id="KW-1185">Reference proteome</keyword>
<name>A0A5J5KYW0_9MICC</name>
<evidence type="ECO:0000313" key="3">
    <source>
        <dbReference type="Proteomes" id="UP000325957"/>
    </source>
</evidence>
<dbReference type="InterPro" id="IPR014922">
    <property type="entry name" value="YdhG-like"/>
</dbReference>
<evidence type="ECO:0000259" key="1">
    <source>
        <dbReference type="Pfam" id="PF08818"/>
    </source>
</evidence>
<protein>
    <submittedName>
        <fullName evidence="2">Helix-hairpin-helix domain-containing protein</fullName>
    </submittedName>
</protein>
<dbReference type="RefSeq" id="WP_158033238.1">
    <property type="nucleotide sequence ID" value="NZ_ML708613.1"/>
</dbReference>
<dbReference type="Pfam" id="PF08818">
    <property type="entry name" value="DUF1801"/>
    <property type="match status" value="1"/>
</dbReference>
<dbReference type="SUPFAM" id="SSF47789">
    <property type="entry name" value="C-terminal domain of RNA polymerase alpha subunit"/>
    <property type="match status" value="1"/>
</dbReference>